<evidence type="ECO:0000256" key="1">
    <source>
        <dbReference type="SAM" id="MobiDB-lite"/>
    </source>
</evidence>
<feature type="compositionally biased region" description="Basic and acidic residues" evidence="1">
    <location>
        <begin position="326"/>
        <end position="335"/>
    </location>
</feature>
<comment type="caution">
    <text evidence="2">The sequence shown here is derived from an EMBL/GenBank/DDBJ whole genome shotgun (WGS) entry which is preliminary data.</text>
</comment>
<organism evidence="2 3">
    <name type="scientific">Calicophoron daubneyi</name>
    <name type="common">Rumen fluke</name>
    <name type="synonym">Paramphistomum daubneyi</name>
    <dbReference type="NCBI Taxonomy" id="300641"/>
    <lineage>
        <taxon>Eukaryota</taxon>
        <taxon>Metazoa</taxon>
        <taxon>Spiralia</taxon>
        <taxon>Lophotrochozoa</taxon>
        <taxon>Platyhelminthes</taxon>
        <taxon>Trematoda</taxon>
        <taxon>Digenea</taxon>
        <taxon>Plagiorchiida</taxon>
        <taxon>Pronocephalata</taxon>
        <taxon>Paramphistomoidea</taxon>
        <taxon>Paramphistomidae</taxon>
        <taxon>Calicophoron</taxon>
    </lineage>
</organism>
<reference evidence="2" key="1">
    <citation type="submission" date="2024-06" db="EMBL/GenBank/DDBJ databases">
        <authorList>
            <person name="Liu X."/>
            <person name="Lenzi L."/>
            <person name="Haldenby T S."/>
            <person name="Uol C."/>
        </authorList>
    </citation>
    <scope>NUCLEOTIDE SEQUENCE</scope>
</reference>
<feature type="region of interest" description="Disordered" evidence="1">
    <location>
        <begin position="212"/>
        <end position="234"/>
    </location>
</feature>
<accession>A0AAV2U0F6</accession>
<evidence type="ECO:0000313" key="3">
    <source>
        <dbReference type="Proteomes" id="UP001497525"/>
    </source>
</evidence>
<feature type="region of interest" description="Disordered" evidence="1">
    <location>
        <begin position="295"/>
        <end position="335"/>
    </location>
</feature>
<dbReference type="Proteomes" id="UP001497525">
    <property type="component" value="Unassembled WGS sequence"/>
</dbReference>
<sequence length="384" mass="43709">MTSHVDSNSSVCDQTELFTKQFMGKKYSSFSELTEALEDFEKVACIHFVTRSSLLSCPGDPCIYKFITYMCTYGDKGNKIQLTCLRKRRTKSGYLTLGRRYWCMIHNHFCSKLEYDLHPAARKLIADEEADLLRLLKYNAPTDNVRLLAQLQFGKYLTNSDISNLRQKSTKASIDTKHGVVVVNRTDPIRKVSAYRRKHLPVFCDKPCVVSEQNNDPSDPGTAHEPADGDPSLTVIDPQDAECREGLAAKEMEIIHRAQVLKSFLAPRIYSCLLDRIAALMDECGCTFEDSKKSSESNFNTHRIPGLVTSHGEIGKSMPDSQTFEKFTEPSTSREQRRYRKYLAVNLDLCFKRTSNTDENTKRPRTIRDFTVDADAQCKENYPA</sequence>
<proteinExistence type="predicted"/>
<name>A0AAV2U0F6_CALDB</name>
<protein>
    <submittedName>
        <fullName evidence="2">Uncharacterized protein</fullName>
    </submittedName>
</protein>
<dbReference type="AlphaFoldDB" id="A0AAV2U0F6"/>
<gene>
    <name evidence="2" type="ORF">CDAUBV1_LOCUS17561</name>
</gene>
<evidence type="ECO:0000313" key="2">
    <source>
        <dbReference type="EMBL" id="CAL5142324.1"/>
    </source>
</evidence>
<dbReference type="EMBL" id="CAXLJL010001011">
    <property type="protein sequence ID" value="CAL5142324.1"/>
    <property type="molecule type" value="Genomic_DNA"/>
</dbReference>